<gene>
    <name evidence="1" type="ORF">COLSTE_00007</name>
</gene>
<organism evidence="1 2">
    <name type="scientific">Collinsella stercoris DSM 13279</name>
    <dbReference type="NCBI Taxonomy" id="445975"/>
    <lineage>
        <taxon>Bacteria</taxon>
        <taxon>Bacillati</taxon>
        <taxon>Actinomycetota</taxon>
        <taxon>Coriobacteriia</taxon>
        <taxon>Coriobacteriales</taxon>
        <taxon>Coriobacteriaceae</taxon>
        <taxon>Collinsella</taxon>
    </lineage>
</organism>
<dbReference type="PROSITE" id="PS51257">
    <property type="entry name" value="PROKAR_LIPOPROTEIN"/>
    <property type="match status" value="1"/>
</dbReference>
<name>B6G7G8_9ACTN</name>
<sequence length="41" mass="4645">MLVCPRLAVRLWLAVLCWLIALSACRLIEPSRTSSVRFSNV</sequence>
<evidence type="ECO:0000313" key="2">
    <source>
        <dbReference type="Proteomes" id="UP000003560"/>
    </source>
</evidence>
<reference evidence="1 2" key="1">
    <citation type="submission" date="2008-10" db="EMBL/GenBank/DDBJ databases">
        <title>Draft genome sequence of Collinsella stercoris (DSM 13279).</title>
        <authorList>
            <person name="Sudarsanam P."/>
            <person name="Ley R."/>
            <person name="Guruge J."/>
            <person name="Turnbaugh P.J."/>
            <person name="Mahowald M."/>
            <person name="Liep D."/>
            <person name="Gordon J."/>
        </authorList>
    </citation>
    <scope>NUCLEOTIDE SEQUENCE [LARGE SCALE GENOMIC DNA]</scope>
    <source>
        <strain evidence="1 2">DSM 13279</strain>
    </source>
</reference>
<proteinExistence type="predicted"/>
<evidence type="ECO:0008006" key="3">
    <source>
        <dbReference type="Google" id="ProtNLM"/>
    </source>
</evidence>
<comment type="caution">
    <text evidence="1">The sequence shown here is derived from an EMBL/GenBank/DDBJ whole genome shotgun (WGS) entry which is preliminary data.</text>
</comment>
<dbReference type="AlphaFoldDB" id="B6G7G8"/>
<dbReference type="Proteomes" id="UP000003560">
    <property type="component" value="Unassembled WGS sequence"/>
</dbReference>
<protein>
    <recommendedName>
        <fullName evidence="3">Lipoprotein</fullName>
    </recommendedName>
</protein>
<accession>B6G7G8</accession>
<keyword evidence="2" id="KW-1185">Reference proteome</keyword>
<dbReference type="HOGENOM" id="CLU_3268567_0_0_11"/>
<dbReference type="STRING" id="445975.COLSTE_00007"/>
<dbReference type="EMBL" id="ABXJ01000001">
    <property type="protein sequence ID" value="EEA91778.1"/>
    <property type="molecule type" value="Genomic_DNA"/>
</dbReference>
<evidence type="ECO:0000313" key="1">
    <source>
        <dbReference type="EMBL" id="EEA91778.1"/>
    </source>
</evidence>
<reference evidence="1 2" key="2">
    <citation type="submission" date="2008-10" db="EMBL/GenBank/DDBJ databases">
        <authorList>
            <person name="Fulton L."/>
            <person name="Clifton S."/>
            <person name="Fulton B."/>
            <person name="Xu J."/>
            <person name="Minx P."/>
            <person name="Pepin K.H."/>
            <person name="Johnson M."/>
            <person name="Thiruvilangam P."/>
            <person name="Bhonagiri V."/>
            <person name="Nash W.E."/>
            <person name="Mardis E.R."/>
            <person name="Wilson R.K."/>
        </authorList>
    </citation>
    <scope>NUCLEOTIDE SEQUENCE [LARGE SCALE GENOMIC DNA]</scope>
    <source>
        <strain evidence="1 2">DSM 13279</strain>
    </source>
</reference>